<name>A0A9P3FZ58_9APHY</name>
<evidence type="ECO:0000256" key="2">
    <source>
        <dbReference type="ARBA" id="ARBA00010769"/>
    </source>
</evidence>
<evidence type="ECO:0000256" key="13">
    <source>
        <dbReference type="ARBA" id="ARBA00023242"/>
    </source>
</evidence>
<dbReference type="InterPro" id="IPR057564">
    <property type="entry name" value="HEAT_ATR"/>
</dbReference>
<dbReference type="GO" id="GO:0000077">
    <property type="term" value="P:DNA damage checkpoint signaling"/>
    <property type="evidence" value="ECO:0007669"/>
    <property type="project" value="TreeGrafter"/>
</dbReference>
<dbReference type="InterPro" id="IPR000403">
    <property type="entry name" value="PI3/4_kinase_cat_dom"/>
</dbReference>
<evidence type="ECO:0000256" key="3">
    <source>
        <dbReference type="ARBA" id="ARBA00012513"/>
    </source>
</evidence>
<dbReference type="PROSITE" id="PS00916">
    <property type="entry name" value="PI3_4_KINASE_2"/>
    <property type="match status" value="1"/>
</dbReference>
<feature type="compositionally biased region" description="Acidic residues" evidence="20">
    <location>
        <begin position="2365"/>
        <end position="2378"/>
    </location>
</feature>
<dbReference type="CDD" id="cd00892">
    <property type="entry name" value="PIKKc_ATR"/>
    <property type="match status" value="1"/>
</dbReference>
<dbReference type="SMART" id="SM00146">
    <property type="entry name" value="PI3Kc"/>
    <property type="match status" value="1"/>
</dbReference>
<organism evidence="24 25">
    <name type="scientific">Phanerochaete sordida</name>
    <dbReference type="NCBI Taxonomy" id="48140"/>
    <lineage>
        <taxon>Eukaryota</taxon>
        <taxon>Fungi</taxon>
        <taxon>Dikarya</taxon>
        <taxon>Basidiomycota</taxon>
        <taxon>Agaricomycotina</taxon>
        <taxon>Agaricomycetes</taxon>
        <taxon>Polyporales</taxon>
        <taxon>Phanerochaetaceae</taxon>
        <taxon>Phanerochaete</taxon>
    </lineage>
</organism>
<dbReference type="GO" id="GO:0000723">
    <property type="term" value="P:telomere maintenance"/>
    <property type="evidence" value="ECO:0007669"/>
    <property type="project" value="TreeGrafter"/>
</dbReference>
<dbReference type="PANTHER" id="PTHR11139">
    <property type="entry name" value="ATAXIA TELANGIECTASIA MUTATED ATM -RELATED"/>
    <property type="match status" value="1"/>
</dbReference>
<keyword evidence="10" id="KW-0067">ATP-binding</keyword>
<dbReference type="GO" id="GO:0005634">
    <property type="term" value="C:nucleus"/>
    <property type="evidence" value="ECO:0007669"/>
    <property type="project" value="UniProtKB-SubCell"/>
</dbReference>
<evidence type="ECO:0000256" key="20">
    <source>
        <dbReference type="SAM" id="MobiDB-lite"/>
    </source>
</evidence>
<keyword evidence="12" id="KW-0234">DNA repair</keyword>
<dbReference type="PROSITE" id="PS50290">
    <property type="entry name" value="PI3_4_KINASE_3"/>
    <property type="match status" value="1"/>
</dbReference>
<dbReference type="Gene3D" id="3.30.1010.10">
    <property type="entry name" value="Phosphatidylinositol 3-kinase Catalytic Subunit, Chain A, domain 4"/>
    <property type="match status" value="1"/>
</dbReference>
<dbReference type="InterPro" id="IPR058681">
    <property type="entry name" value="HEAT_MEC1_N"/>
</dbReference>
<comment type="caution">
    <text evidence="24">The sequence shown here is derived from an EMBL/GenBank/DDBJ whole genome shotgun (WGS) entry which is preliminary data.</text>
</comment>
<feature type="domain" description="FATC" evidence="23">
    <location>
        <begin position="2402"/>
        <end position="2439"/>
    </location>
</feature>
<dbReference type="EMBL" id="BPQB01000001">
    <property type="protein sequence ID" value="GJE85010.1"/>
    <property type="molecule type" value="Genomic_DNA"/>
</dbReference>
<dbReference type="InterPro" id="IPR016024">
    <property type="entry name" value="ARM-type_fold"/>
</dbReference>
<dbReference type="GO" id="GO:0005524">
    <property type="term" value="F:ATP binding"/>
    <property type="evidence" value="ECO:0007669"/>
    <property type="project" value="UniProtKB-KW"/>
</dbReference>
<evidence type="ECO:0000256" key="17">
    <source>
        <dbReference type="ARBA" id="ARBA00033001"/>
    </source>
</evidence>
<keyword evidence="8" id="KW-0227">DNA damage</keyword>
<dbReference type="SMART" id="SM01343">
    <property type="entry name" value="FATC"/>
    <property type="match status" value="1"/>
</dbReference>
<evidence type="ECO:0000313" key="24">
    <source>
        <dbReference type="EMBL" id="GJE85010.1"/>
    </source>
</evidence>
<keyword evidence="13" id="KW-0539">Nucleus</keyword>
<dbReference type="Proteomes" id="UP000703269">
    <property type="component" value="Unassembled WGS sequence"/>
</dbReference>
<evidence type="ECO:0000259" key="23">
    <source>
        <dbReference type="PROSITE" id="PS51190"/>
    </source>
</evidence>
<evidence type="ECO:0000256" key="12">
    <source>
        <dbReference type="ARBA" id="ARBA00023204"/>
    </source>
</evidence>
<comment type="catalytic activity">
    <reaction evidence="19">
        <text>L-seryl-[protein] + ATP = O-phospho-L-seryl-[protein] + ADP + H(+)</text>
        <dbReference type="Rhea" id="RHEA:17989"/>
        <dbReference type="Rhea" id="RHEA-COMP:9863"/>
        <dbReference type="Rhea" id="RHEA-COMP:11604"/>
        <dbReference type="ChEBI" id="CHEBI:15378"/>
        <dbReference type="ChEBI" id="CHEBI:29999"/>
        <dbReference type="ChEBI" id="CHEBI:30616"/>
        <dbReference type="ChEBI" id="CHEBI:83421"/>
        <dbReference type="ChEBI" id="CHEBI:456216"/>
        <dbReference type="EC" id="2.7.11.1"/>
    </reaction>
</comment>
<sequence>MDSSPLPIPTFQSLDEPCPKHLLDFLLNFIQLATHQSPEALLHNSRKRWLSAFDTLNRSFLKPLELPEQFGWHMLHERTKLFEVTFELLYLLTTRCGEVLSYQENLTKSMLCKLLDIASSLEVWLDVPDIPPQEDFPSPEKLYTDCVKTISAMLYALAGCTKIDHEGRAGWQILRSVGEDCLASCAEILAAPPDALYHIRLFEHPKIRTGRPPYPAAEDAAAGSPSTSGPNNYLEHAFICVHSPGQTPLMLTLLLELLLNTLNARHLEQTFIKSLTVRTAEVTCRVYDFLISPACLTSDVKRARAMTRLVNAVCTALQSLEPFNAIADPMRLHLLIRRLNDGPSDAWTKSDVLLVHAFSSPFSQPAGRPDVLSVLMLLKDEQWGDEGQDLRSLASAYLQAVVQTLDERTLAEVAAFLSDRADNASYAGLRVALNARAARAAAPQDVEMADDTNDWRREVREIVRAIVQPAELDWMDDDGGLDDVQFVKRALTVIDRRFGLIYNPSAPARLALLQQLVQLPCALTRHASARCFATTPTIGANTLRACLTVLGCALEGPEKEVTPHVRKAGYDALARTLRHQPSGYCSKRLMQAMDVMRKGMKDVDRNVRMSAGRCLVELVNVYLRFPVDPETAIDNLFKRIQDLLDTGQERWKEAIVLSLGQMAKTSSTYVLGKVLYCLVNQFGCSNPILRGMVSMQLAAAAKYHKKPAFNLLAPYLDTLAPRMVTQLKKCPSMLLEVCNFVCSAPQDFLVLLLPHTLPALYARCDRETLETLAHELRSGAAQLIVENGYKILPHVLLLSAPGQTRRAIDFMLSFFPRSVTVKDILQGHTTETAIALILLMGEDDPATVHDAKDGLTKMQQFLDDTSYTDTDGAIRICLDEQFLAVMNRLTDHLQGSRPIDKKSRVIKALREIILVLGSNVVVFAPQIMATMQTALNLPDLAEATLKTWDTFFRVSKKEDLGSYVRATSAGFVTAWPKFSPEAKELATNCLEFVLAHTGNMDAYKRDIVDLSSIPELKRIWDRVLKSRANMTPHDRFTMLLDRITSDNAAVILLALQELKNFLLAEDERLIRGLTSGDMFDPLVGKIIPVLFSIAGKDHEGADGMRLLALECIGICGAVDPDRFACDVQDSRMTVRNNFEDEDECITFALHVMGDMLVPAFRSTYDIAYQNTLAYIIQQLARFCRFTRSLVQDGPGGSLPVRTRQRWNALPRSVRDVVGPLIESKYSWAPEPSAGLVQPPIYPARATYREWLQEWTRTLIARATGVHAPQIFAAFRPILDSQVKDVTVAYHIFPHLVLNGILSANEVYVDDIRAEILAVLEDQVNPQSTSTVEKRELCAQAIFMLMDHLNGWIHSMRQDMTTTRKKNAGQPSVETRILQVESVLTSIDRGLIAKAALRCKAYARALMCYEQQVWDMGGLDSESDAKNIALETLHEIYAQLDEPDGMEGVSAKILSPSLEHQIREHESTGRWTSAQSCWEVRLQQSPGDLESHLGLLRCLRNLGHYDTMRTHVEGLLVRHPAWQAELIEYQVESGCIIGDWPTVQSLVEQTKQMTSPILLAQVLLAMRSGNEAAVRSALQGARRILGSPITAAGVRGYRHSYPAVLDLHILHELQIIFAQGHLGNAWRDFDSRLESLQHLLAQRLDSTLPTFRYREPVLSIRRTALSLQIDRSQRFRESIGRSWLLTARLARKAGYKQTAYSALLQAQQLDAPYWFVQSAKLSKAMGDPLRAVHDIESWLGRIKAAPMPMTQGLSAELTLVRSKVTTLRARWLAEVDRYDREFVLEIFKEANKIASDRESGHFYLGWFHDECAKALKPPIKLSDADEKAYKAEVHQYLTQRLTMNVSTIRTLTKACSTGTKYIYQALPRALTLFFNVGDDFEDAYTHEIFKTIVTCMVIAAKEIPSYKWYIAFPQIISRIVHPQKETFNFLKSLIRKVIQDHPNQALWQFTSALQSKEEDRRIRAEEVLRLVKASGSRSGVATLVEANVNLAKQLLKLCERPIPDQKYKLTMRQHFSFLANVTPSPCIIPLQESLIAAMPTSPSLNADHQPFPTDAPTFHQFQDEVEIMNSLAKPRKITIVGSDGRQYSFLGKPKDDLRKDARIMDFNAVINKQLKANANTRRRQMYIRTYGVVTLNEECGFIQWVPNTLPVRTALIDAYKPHGLSIWILTQNDKMKRLYDQVTTAKDDKVAAELFQIILKEIPPVLHEWFLHMFPEPTKWLSTRLAYTRTSAVMCMVGWILGMGDRHGENLLLDTRTGDIVHVDFNCLFDKGRRLLTPEKVPFRMTQNTVTGFGVTGTEGVFRIACELALQTLRDNRECLMTILDAFIHDPLVEWYDLKKVKDAERRKEEEQRRRQEARRRKDGDSDQQDNNEPEEVNLEELARSALEDISKKLRGVYSNSQKRLSEKEIPSSSLAGMLITEAMDPKNLARMYPGWGPHL</sequence>
<evidence type="ECO:0000256" key="9">
    <source>
        <dbReference type="ARBA" id="ARBA00022777"/>
    </source>
</evidence>
<proteinExistence type="inferred from homology"/>
<dbReference type="PANTHER" id="PTHR11139:SF125">
    <property type="entry name" value="SERINE_THREONINE-PROTEIN KINASE MEC1"/>
    <property type="match status" value="1"/>
</dbReference>
<evidence type="ECO:0000256" key="11">
    <source>
        <dbReference type="ARBA" id="ARBA00022853"/>
    </source>
</evidence>
<evidence type="ECO:0000256" key="19">
    <source>
        <dbReference type="ARBA" id="ARBA00048679"/>
    </source>
</evidence>
<dbReference type="InterPro" id="IPR003152">
    <property type="entry name" value="FATC_dom"/>
</dbReference>
<comment type="subcellular location">
    <subcellularLocation>
        <location evidence="1">Nucleus</location>
    </subcellularLocation>
</comment>
<dbReference type="SUPFAM" id="SSF48371">
    <property type="entry name" value="ARM repeat"/>
    <property type="match status" value="1"/>
</dbReference>
<keyword evidence="7" id="KW-0547">Nucleotide-binding</keyword>
<evidence type="ECO:0000256" key="5">
    <source>
        <dbReference type="ARBA" id="ARBA00022527"/>
    </source>
</evidence>
<evidence type="ECO:0000256" key="1">
    <source>
        <dbReference type="ARBA" id="ARBA00004123"/>
    </source>
</evidence>
<evidence type="ECO:0000259" key="22">
    <source>
        <dbReference type="PROSITE" id="PS51189"/>
    </source>
</evidence>
<dbReference type="Pfam" id="PF00454">
    <property type="entry name" value="PI3_PI4_kinase"/>
    <property type="match status" value="1"/>
</dbReference>
<evidence type="ECO:0000256" key="15">
    <source>
        <dbReference type="ARBA" id="ARBA00029679"/>
    </source>
</evidence>
<evidence type="ECO:0000313" key="25">
    <source>
        <dbReference type="Proteomes" id="UP000703269"/>
    </source>
</evidence>
<dbReference type="Gene3D" id="1.25.10.10">
    <property type="entry name" value="Leucine-rich Repeat Variant"/>
    <property type="match status" value="1"/>
</dbReference>
<dbReference type="SUPFAM" id="SSF56112">
    <property type="entry name" value="Protein kinase-like (PK-like)"/>
    <property type="match status" value="1"/>
</dbReference>
<dbReference type="GO" id="GO:0006281">
    <property type="term" value="P:DNA repair"/>
    <property type="evidence" value="ECO:0007669"/>
    <property type="project" value="UniProtKB-KW"/>
</dbReference>
<accession>A0A9P3FZ58</accession>
<dbReference type="GO" id="GO:0005694">
    <property type="term" value="C:chromosome"/>
    <property type="evidence" value="ECO:0007669"/>
    <property type="project" value="TreeGrafter"/>
</dbReference>
<keyword evidence="5" id="KW-0723">Serine/threonine-protein kinase</keyword>
<dbReference type="SMART" id="SM00802">
    <property type="entry name" value="UME"/>
    <property type="match status" value="1"/>
</dbReference>
<gene>
    <name evidence="24" type="ORF">PsYK624_010870</name>
</gene>
<keyword evidence="9 24" id="KW-0418">Kinase</keyword>
<dbReference type="InterPro" id="IPR012993">
    <property type="entry name" value="UME"/>
</dbReference>
<dbReference type="InterPro" id="IPR018936">
    <property type="entry name" value="PI3/4_kinase_CS"/>
</dbReference>
<dbReference type="Pfam" id="PF02260">
    <property type="entry name" value="FATC"/>
    <property type="match status" value="1"/>
</dbReference>
<evidence type="ECO:0000256" key="8">
    <source>
        <dbReference type="ARBA" id="ARBA00022763"/>
    </source>
</evidence>
<comment type="catalytic activity">
    <reaction evidence="18">
        <text>L-threonyl-[protein] + ATP = O-phospho-L-threonyl-[protein] + ADP + H(+)</text>
        <dbReference type="Rhea" id="RHEA:46608"/>
        <dbReference type="Rhea" id="RHEA-COMP:11060"/>
        <dbReference type="Rhea" id="RHEA-COMP:11605"/>
        <dbReference type="ChEBI" id="CHEBI:15378"/>
        <dbReference type="ChEBI" id="CHEBI:30013"/>
        <dbReference type="ChEBI" id="CHEBI:30616"/>
        <dbReference type="ChEBI" id="CHEBI:61977"/>
        <dbReference type="ChEBI" id="CHEBI:456216"/>
        <dbReference type="EC" id="2.7.11.1"/>
    </reaction>
</comment>
<dbReference type="OrthoDB" id="381190at2759"/>
<dbReference type="InterPro" id="IPR011009">
    <property type="entry name" value="Kinase-like_dom_sf"/>
</dbReference>
<dbReference type="Pfam" id="PF25030">
    <property type="entry name" value="M-HEAT_ATR"/>
    <property type="match status" value="1"/>
</dbReference>
<dbReference type="PROSITE" id="PS51189">
    <property type="entry name" value="FAT"/>
    <property type="match status" value="1"/>
</dbReference>
<evidence type="ECO:0000256" key="14">
    <source>
        <dbReference type="ARBA" id="ARBA00023254"/>
    </source>
</evidence>
<feature type="region of interest" description="Disordered" evidence="20">
    <location>
        <begin position="2345"/>
        <end position="2380"/>
    </location>
</feature>
<keyword evidence="11" id="KW-0156">Chromatin regulator</keyword>
<feature type="domain" description="PI3K/PI4K catalytic" evidence="21">
    <location>
        <begin position="2060"/>
        <end position="2386"/>
    </location>
</feature>
<dbReference type="GO" id="GO:0004674">
    <property type="term" value="F:protein serine/threonine kinase activity"/>
    <property type="evidence" value="ECO:0007669"/>
    <property type="project" value="UniProtKB-KW"/>
</dbReference>
<dbReference type="Pfam" id="PF23593">
    <property type="entry name" value="HEAT_ATR"/>
    <property type="match status" value="1"/>
</dbReference>
<dbReference type="Pfam" id="PF02259">
    <property type="entry name" value="FAT"/>
    <property type="match status" value="1"/>
</dbReference>
<dbReference type="Pfam" id="PF08064">
    <property type="entry name" value="UME"/>
    <property type="match status" value="1"/>
</dbReference>
<dbReference type="InterPro" id="IPR003151">
    <property type="entry name" value="PIK-rel_kinase_FAT"/>
</dbReference>
<keyword evidence="14" id="KW-0469">Meiosis</keyword>
<reference evidence="24 25" key="1">
    <citation type="submission" date="2021-08" db="EMBL/GenBank/DDBJ databases">
        <title>Draft Genome Sequence of Phanerochaete sordida strain YK-624.</title>
        <authorList>
            <person name="Mori T."/>
            <person name="Dohra H."/>
            <person name="Suzuki T."/>
            <person name="Kawagishi H."/>
            <person name="Hirai H."/>
        </authorList>
    </citation>
    <scope>NUCLEOTIDE SEQUENCE [LARGE SCALE GENOMIC DNA]</scope>
    <source>
        <strain evidence="24 25">YK-624</strain>
    </source>
</reference>
<evidence type="ECO:0000256" key="7">
    <source>
        <dbReference type="ARBA" id="ARBA00022741"/>
    </source>
</evidence>
<dbReference type="EC" id="2.7.11.1" evidence="3"/>
<comment type="similarity">
    <text evidence="2">Belongs to the PI3/PI4-kinase family. ATM subfamily.</text>
</comment>
<dbReference type="InterPro" id="IPR050517">
    <property type="entry name" value="DDR_Repair_Kinase"/>
</dbReference>
<keyword evidence="25" id="KW-1185">Reference proteome</keyword>
<dbReference type="Gene3D" id="1.10.1070.11">
    <property type="entry name" value="Phosphatidylinositol 3-/4-kinase, catalytic domain"/>
    <property type="match status" value="1"/>
</dbReference>
<dbReference type="PROSITE" id="PS51190">
    <property type="entry name" value="FATC"/>
    <property type="match status" value="1"/>
</dbReference>
<dbReference type="InterPro" id="IPR056802">
    <property type="entry name" value="ATR-like_M-HEAT"/>
</dbReference>
<keyword evidence="6" id="KW-0808">Transferase</keyword>
<protein>
    <recommendedName>
        <fullName evidence="4">Serine/threonine-protein kinase MEC1</fullName>
        <ecNumber evidence="3">2.7.11.1</ecNumber>
    </recommendedName>
    <alternativeName>
        <fullName evidence="17">ATR homolog</fullName>
    </alternativeName>
    <alternativeName>
        <fullName evidence="16">DNA-damage checkpoint kinase MEC1</fullName>
    </alternativeName>
    <alternativeName>
        <fullName evidence="15">Mitosis entry checkpoint protein 1</fullName>
    </alternativeName>
</protein>
<dbReference type="InterPro" id="IPR011989">
    <property type="entry name" value="ARM-like"/>
</dbReference>
<evidence type="ECO:0000259" key="21">
    <source>
        <dbReference type="PROSITE" id="PS50290"/>
    </source>
</evidence>
<dbReference type="InterPro" id="IPR014009">
    <property type="entry name" value="PIK_FAT"/>
</dbReference>
<dbReference type="InterPro" id="IPR036940">
    <property type="entry name" value="PI3/4_kinase_cat_sf"/>
</dbReference>
<evidence type="ECO:0000256" key="18">
    <source>
        <dbReference type="ARBA" id="ARBA00047899"/>
    </source>
</evidence>
<evidence type="ECO:0000256" key="16">
    <source>
        <dbReference type="ARBA" id="ARBA00030459"/>
    </source>
</evidence>
<evidence type="ECO:0000256" key="4">
    <source>
        <dbReference type="ARBA" id="ARBA00021345"/>
    </source>
</evidence>
<dbReference type="Pfam" id="PF25385">
    <property type="entry name" value="HEAT_MEC1_N"/>
    <property type="match status" value="1"/>
</dbReference>
<feature type="compositionally biased region" description="Basic and acidic residues" evidence="20">
    <location>
        <begin position="2345"/>
        <end position="2364"/>
    </location>
</feature>
<evidence type="ECO:0000256" key="10">
    <source>
        <dbReference type="ARBA" id="ARBA00022840"/>
    </source>
</evidence>
<feature type="domain" description="FAT" evidence="22">
    <location>
        <begin position="1390"/>
        <end position="1954"/>
    </location>
</feature>
<evidence type="ECO:0000256" key="6">
    <source>
        <dbReference type="ARBA" id="ARBA00022679"/>
    </source>
</evidence>